<evidence type="ECO:0000256" key="3">
    <source>
        <dbReference type="ARBA" id="ARBA00022737"/>
    </source>
</evidence>
<name>A0AB34GRN8_ESCRO</name>
<evidence type="ECO:0000313" key="9">
    <source>
        <dbReference type="EMBL" id="KAJ8786309.1"/>
    </source>
</evidence>
<sequence>MATQKKAPDERISQFDYALLPELSGLLGIDMLQYVKEVEEEEQKEREKMQKGFNSQMRSEAKRLKTFVTYDDYSAWTPQEMAAAGFYFTGIKSGVQCFCCSLILFGTSPQRLPIEDHKKFHPDCEFLLGKDVGNIAKYDIRVKNPENKLRRDDKARYQEEKARLKSYKKWPFYAQGTAPRELSAAGFVFTGKRDTVQCFSCGGCLGNWEDDDDPWKEHAKWFPKCEFLQSKKSSEEITRYIQSYKGFVGVTETTSESNLEESAVSSVVPEVAHGEAQWLQEAKSLSEHLRKAYTSAPFSHMSLLEVSSCPATDQLLSCDLSLASKHIISTVQEPVVLPEVFANLNSVVCVEGEAGSGKTVLLKKVALLWASGCCPLLHRFQLVFYVSLGSTRLDQGLANVICDQLLETEGSVTEMGLRNIIQQLKNQVLFLLDDYKEMGSIPQIIQRMIQKNHLSRTCLLIAVHTNRAKDIRRYLHTILEIKAFPFCNTIYILRKLFPDNLTRLRKFMIDFRMNETLLGIQKTPFVVAAICANWLRYPLCQSFDDVAVFKSYIECLFLKHKTAADFLKATVSSCGELALKGFFSSCFEFSDDDLIEVGIGEDEDLAMYLMSKFTAQRLRPVYQFLNAAFQEFLAGMRLTELLDSDRQEDQDSGLRYLKQINSTMMAIGPYENFLNYVSCHPSTKAGPTIVSQLLLLVDNQETLENISENDDYLKHHPEISEKMQFLRVLWQYSPEDYLSLVSKHLLAVAVKIAYRSNTVAACSPFILQFLRGRTLSLSVLKLPYFFDHPESLLLLGSMQVSIRGNRLPKSDFSFLEKSFDKSQAPTIDQDYASAFELESEWKQNLVEKQETMNRFLNMQLKAPADISTGYWNLSPKQYKIPLLEVRVTGTDAVDQEMLRFLMKVFSASQRIELHLTSSGGFIESIRPALEQYKASFTKCSISQFELSAVEQELLLTLPSLESLEVSETTHLQDQLFLSLDKFLCLKELSVNLDDKRDVFSVIPEEFLNLHHMEKLLVRILAEYGPSKLGSLNNLEELILPTGDGIHQVAKLIIQQCQHLQCLRILSFFQTLDDDSVVEIGEIPSDKLFQLT</sequence>
<dbReference type="Gene3D" id="3.80.10.10">
    <property type="entry name" value="Ribonuclease Inhibitor"/>
    <property type="match status" value="2"/>
</dbReference>
<dbReference type="Gene3D" id="3.40.50.300">
    <property type="entry name" value="P-loop containing nucleotide triphosphate hydrolases"/>
    <property type="match status" value="1"/>
</dbReference>
<evidence type="ECO:0000256" key="2">
    <source>
        <dbReference type="ARBA" id="ARBA00022723"/>
    </source>
</evidence>
<reference evidence="8 10" key="1">
    <citation type="submission" date="2022-11" db="EMBL/GenBank/DDBJ databases">
        <title>Whole genome sequence of Eschrichtius robustus ER-17-0199.</title>
        <authorList>
            <person name="Bruniche-Olsen A."/>
            <person name="Black A.N."/>
            <person name="Fields C.J."/>
            <person name="Walden K."/>
            <person name="Dewoody J.A."/>
        </authorList>
    </citation>
    <scope>NUCLEOTIDE SEQUENCE [LARGE SCALE GENOMIC DNA]</scope>
    <source>
        <strain evidence="8">ER-17-0199</strain>
        <tissue evidence="8">Blubber</tissue>
    </source>
</reference>
<dbReference type="InterPro" id="IPR032675">
    <property type="entry name" value="LRR_dom_sf"/>
</dbReference>
<evidence type="ECO:0000256" key="4">
    <source>
        <dbReference type="ARBA" id="ARBA00022741"/>
    </source>
</evidence>
<dbReference type="InterPro" id="IPR027417">
    <property type="entry name" value="P-loop_NTPase"/>
</dbReference>
<dbReference type="GO" id="GO:0043027">
    <property type="term" value="F:cysteine-type endopeptidase inhibitor activity involved in apoptotic process"/>
    <property type="evidence" value="ECO:0007669"/>
    <property type="project" value="InterPro"/>
</dbReference>
<gene>
    <name evidence="9" type="ORF">J1605_006284</name>
    <name evidence="8" type="ORF">J1605_010696</name>
</gene>
<dbReference type="GO" id="GO:0072557">
    <property type="term" value="C:IPAF inflammasome complex"/>
    <property type="evidence" value="ECO:0007669"/>
    <property type="project" value="TreeGrafter"/>
</dbReference>
<keyword evidence="10" id="KW-1185">Reference proteome</keyword>
<evidence type="ECO:0000256" key="6">
    <source>
        <dbReference type="ARBA" id="ARBA00022840"/>
    </source>
</evidence>
<dbReference type="GO" id="GO:0042742">
    <property type="term" value="P:defense response to bacterium"/>
    <property type="evidence" value="ECO:0007669"/>
    <property type="project" value="TreeGrafter"/>
</dbReference>
<dbReference type="AlphaFoldDB" id="A0AB34GRN8"/>
<dbReference type="PROSITE" id="PS01282">
    <property type="entry name" value="BIR_REPEAT_1"/>
    <property type="match status" value="1"/>
</dbReference>
<dbReference type="GO" id="GO:0070269">
    <property type="term" value="P:pyroptotic inflammatory response"/>
    <property type="evidence" value="ECO:0007669"/>
    <property type="project" value="TreeGrafter"/>
</dbReference>
<dbReference type="Pfam" id="PF22524">
    <property type="entry name" value="WHD_Nlrc4"/>
    <property type="match status" value="1"/>
</dbReference>
<keyword evidence="4" id="KW-0547">Nucleotide-binding</keyword>
<dbReference type="Pfam" id="PF17889">
    <property type="entry name" value="NLRC4_HD"/>
    <property type="match status" value="1"/>
</dbReference>
<dbReference type="GO" id="GO:0005524">
    <property type="term" value="F:ATP binding"/>
    <property type="evidence" value="ECO:0007669"/>
    <property type="project" value="UniProtKB-KW"/>
</dbReference>
<dbReference type="SUPFAM" id="SSF57924">
    <property type="entry name" value="Inhibitor of apoptosis (IAP) repeat"/>
    <property type="match status" value="2"/>
</dbReference>
<evidence type="ECO:0000313" key="10">
    <source>
        <dbReference type="Proteomes" id="UP001159641"/>
    </source>
</evidence>
<dbReference type="FunFam" id="3.40.50.300:FF:001126">
    <property type="entry name" value="Baculoviral IAP repeat-containing protein 1"/>
    <property type="match status" value="1"/>
</dbReference>
<dbReference type="InterPro" id="IPR003593">
    <property type="entry name" value="AAA+_ATPase"/>
</dbReference>
<keyword evidence="5" id="KW-0862">Zinc</keyword>
<dbReference type="FunFam" id="1.10.1170.10:FF:000013">
    <property type="entry name" value="Baculoviral IAP repeat-containing protein 1"/>
    <property type="match status" value="1"/>
</dbReference>
<dbReference type="GO" id="GO:0043066">
    <property type="term" value="P:negative regulation of apoptotic process"/>
    <property type="evidence" value="ECO:0007669"/>
    <property type="project" value="InterPro"/>
</dbReference>
<evidence type="ECO:0000313" key="8">
    <source>
        <dbReference type="EMBL" id="KAJ8781948.1"/>
    </source>
</evidence>
<evidence type="ECO:0000259" key="7">
    <source>
        <dbReference type="PROSITE" id="PS50837"/>
    </source>
</evidence>
<dbReference type="CDD" id="cd00022">
    <property type="entry name" value="BIR"/>
    <property type="match status" value="2"/>
</dbReference>
<accession>A0AB34GRN8</accession>
<keyword evidence="1" id="KW-0053">Apoptosis</keyword>
<dbReference type="GO" id="GO:0046872">
    <property type="term" value="F:metal ion binding"/>
    <property type="evidence" value="ECO:0007669"/>
    <property type="project" value="UniProtKB-KW"/>
</dbReference>
<dbReference type="InterPro" id="IPR001370">
    <property type="entry name" value="BIR_rpt"/>
</dbReference>
<protein>
    <recommendedName>
        <fullName evidence="7">NACHT domain-containing protein</fullName>
    </recommendedName>
</protein>
<evidence type="ECO:0000256" key="1">
    <source>
        <dbReference type="ARBA" id="ARBA00022703"/>
    </source>
</evidence>
<dbReference type="InterPro" id="IPR028789">
    <property type="entry name" value="Naip"/>
</dbReference>
<evidence type="ECO:0000256" key="5">
    <source>
        <dbReference type="ARBA" id="ARBA00022833"/>
    </source>
</evidence>
<dbReference type="SMART" id="SM00238">
    <property type="entry name" value="BIR"/>
    <property type="match status" value="2"/>
</dbReference>
<dbReference type="EMBL" id="JAIQCJ010002137">
    <property type="protein sequence ID" value="KAJ8781948.1"/>
    <property type="molecule type" value="Genomic_DNA"/>
</dbReference>
<dbReference type="Gene3D" id="1.10.1170.10">
    <property type="entry name" value="Inhibitor Of Apoptosis Protein (2mihbC-IAP-1), Chain A"/>
    <property type="match status" value="2"/>
</dbReference>
<feature type="domain" description="NACHT" evidence="7">
    <location>
        <begin position="346"/>
        <end position="640"/>
    </location>
</feature>
<dbReference type="PROSITE" id="PS50837">
    <property type="entry name" value="NACHT"/>
    <property type="match status" value="1"/>
</dbReference>
<dbReference type="Pfam" id="PF05729">
    <property type="entry name" value="NACHT"/>
    <property type="match status" value="1"/>
</dbReference>
<dbReference type="GO" id="GO:0016045">
    <property type="term" value="P:detection of bacterium"/>
    <property type="evidence" value="ECO:0007669"/>
    <property type="project" value="TreeGrafter"/>
</dbReference>
<dbReference type="Proteomes" id="UP001159641">
    <property type="component" value="Unassembled WGS sequence"/>
</dbReference>
<dbReference type="InterPro" id="IPR040535">
    <property type="entry name" value="NLRC4_HD"/>
</dbReference>
<dbReference type="PANTHER" id="PTHR46914:SF1">
    <property type="entry name" value="BACULOVIRAL IAP REPEAT-CONTAINING PROTEIN 1"/>
    <property type="match status" value="1"/>
</dbReference>
<organism evidence="8 10">
    <name type="scientific">Eschrichtius robustus</name>
    <name type="common">California gray whale</name>
    <name type="synonym">Eschrichtius gibbosus</name>
    <dbReference type="NCBI Taxonomy" id="9764"/>
    <lineage>
        <taxon>Eukaryota</taxon>
        <taxon>Metazoa</taxon>
        <taxon>Chordata</taxon>
        <taxon>Craniata</taxon>
        <taxon>Vertebrata</taxon>
        <taxon>Euteleostomi</taxon>
        <taxon>Mammalia</taxon>
        <taxon>Eutheria</taxon>
        <taxon>Laurasiatheria</taxon>
        <taxon>Artiodactyla</taxon>
        <taxon>Whippomorpha</taxon>
        <taxon>Cetacea</taxon>
        <taxon>Mysticeti</taxon>
        <taxon>Eschrichtiidae</taxon>
        <taxon>Eschrichtius</taxon>
    </lineage>
</organism>
<dbReference type="InterPro" id="IPR053882">
    <property type="entry name" value="Nlrc4-like_WHD"/>
</dbReference>
<dbReference type="SUPFAM" id="SSF52540">
    <property type="entry name" value="P-loop containing nucleoside triphosphate hydrolases"/>
    <property type="match status" value="1"/>
</dbReference>
<keyword evidence="2" id="KW-0479">Metal-binding</keyword>
<keyword evidence="3" id="KW-0677">Repeat</keyword>
<dbReference type="SMART" id="SM00382">
    <property type="entry name" value="AAA"/>
    <property type="match status" value="1"/>
</dbReference>
<dbReference type="EMBL" id="JAIQCJ010001992">
    <property type="protein sequence ID" value="KAJ8786309.1"/>
    <property type="molecule type" value="Genomic_DNA"/>
</dbReference>
<dbReference type="GO" id="GO:0006915">
    <property type="term" value="P:apoptotic process"/>
    <property type="evidence" value="ECO:0007669"/>
    <property type="project" value="UniProtKB-KW"/>
</dbReference>
<dbReference type="SUPFAM" id="SSF52047">
    <property type="entry name" value="RNI-like"/>
    <property type="match status" value="1"/>
</dbReference>
<comment type="caution">
    <text evidence="8">The sequence shown here is derived from an EMBL/GenBank/DDBJ whole genome shotgun (WGS) entry which is preliminary data.</text>
</comment>
<proteinExistence type="predicted"/>
<dbReference type="Pfam" id="PF00653">
    <property type="entry name" value="BIR"/>
    <property type="match status" value="2"/>
</dbReference>
<dbReference type="PANTHER" id="PTHR46914">
    <property type="entry name" value="BACULOVIRAL IAP REPEAT-CONTAINING PROTEIN 1"/>
    <property type="match status" value="1"/>
</dbReference>
<dbReference type="PROSITE" id="PS50143">
    <property type="entry name" value="BIR_REPEAT_2"/>
    <property type="match status" value="2"/>
</dbReference>
<keyword evidence="6" id="KW-0067">ATP-binding</keyword>
<dbReference type="InterPro" id="IPR007111">
    <property type="entry name" value="NACHT_NTPase"/>
</dbReference>